<proteinExistence type="predicted"/>
<dbReference type="GeneID" id="54407068"/>
<accession>A0A6A6AHJ0</accession>
<name>A0A6A6AHJ0_9PLEO</name>
<evidence type="ECO:0000256" key="1">
    <source>
        <dbReference type="SAM" id="Phobius"/>
    </source>
</evidence>
<dbReference type="AlphaFoldDB" id="A0A6A6AHJ0"/>
<evidence type="ECO:0000313" key="2">
    <source>
        <dbReference type="EMBL" id="KAF2130548.1"/>
    </source>
</evidence>
<sequence length="183" mass="20777">MPHPHTYPGDEEQILLLILPLWGLLVCLCFWILLSIYICSEKPAQTSSFTDEETPLLHTHVDAATLRLPPIPHPTFVVHVCVALESRPGRYTPLFAFPHSLYIGVPGEFYVERGRWNAGVGHARRQGRAVRVRCYRWDGTAFTVPVETFRHMHMGAERVRMRDQDVRVSVRSRSVSSSAISSS</sequence>
<gene>
    <name evidence="2" type="ORF">P153DRAFT_356292</name>
</gene>
<protein>
    <submittedName>
        <fullName evidence="2">Uncharacterized protein</fullName>
    </submittedName>
</protein>
<evidence type="ECO:0000313" key="3">
    <source>
        <dbReference type="Proteomes" id="UP000799771"/>
    </source>
</evidence>
<dbReference type="EMBL" id="ML977504">
    <property type="protein sequence ID" value="KAF2130548.1"/>
    <property type="molecule type" value="Genomic_DNA"/>
</dbReference>
<keyword evidence="3" id="KW-1185">Reference proteome</keyword>
<reference evidence="2" key="1">
    <citation type="journal article" date="2020" name="Stud. Mycol.">
        <title>101 Dothideomycetes genomes: a test case for predicting lifestyles and emergence of pathogens.</title>
        <authorList>
            <person name="Haridas S."/>
            <person name="Albert R."/>
            <person name="Binder M."/>
            <person name="Bloem J."/>
            <person name="Labutti K."/>
            <person name="Salamov A."/>
            <person name="Andreopoulos B."/>
            <person name="Baker S."/>
            <person name="Barry K."/>
            <person name="Bills G."/>
            <person name="Bluhm B."/>
            <person name="Cannon C."/>
            <person name="Castanera R."/>
            <person name="Culley D."/>
            <person name="Daum C."/>
            <person name="Ezra D."/>
            <person name="Gonzalez J."/>
            <person name="Henrissat B."/>
            <person name="Kuo A."/>
            <person name="Liang C."/>
            <person name="Lipzen A."/>
            <person name="Lutzoni F."/>
            <person name="Magnuson J."/>
            <person name="Mondo S."/>
            <person name="Nolan M."/>
            <person name="Ohm R."/>
            <person name="Pangilinan J."/>
            <person name="Park H.-J."/>
            <person name="Ramirez L."/>
            <person name="Alfaro M."/>
            <person name="Sun H."/>
            <person name="Tritt A."/>
            <person name="Yoshinaga Y."/>
            <person name="Zwiers L.-H."/>
            <person name="Turgeon B."/>
            <person name="Goodwin S."/>
            <person name="Spatafora J."/>
            <person name="Crous P."/>
            <person name="Grigoriev I."/>
        </authorList>
    </citation>
    <scope>NUCLEOTIDE SEQUENCE</scope>
    <source>
        <strain evidence="2">CBS 119687</strain>
    </source>
</reference>
<keyword evidence="1" id="KW-0812">Transmembrane</keyword>
<dbReference type="Proteomes" id="UP000799771">
    <property type="component" value="Unassembled WGS sequence"/>
</dbReference>
<keyword evidence="1" id="KW-0472">Membrane</keyword>
<keyword evidence="1" id="KW-1133">Transmembrane helix</keyword>
<organism evidence="2 3">
    <name type="scientific">Dothidotthia symphoricarpi CBS 119687</name>
    <dbReference type="NCBI Taxonomy" id="1392245"/>
    <lineage>
        <taxon>Eukaryota</taxon>
        <taxon>Fungi</taxon>
        <taxon>Dikarya</taxon>
        <taxon>Ascomycota</taxon>
        <taxon>Pezizomycotina</taxon>
        <taxon>Dothideomycetes</taxon>
        <taxon>Pleosporomycetidae</taxon>
        <taxon>Pleosporales</taxon>
        <taxon>Dothidotthiaceae</taxon>
        <taxon>Dothidotthia</taxon>
    </lineage>
</organism>
<feature type="transmembrane region" description="Helical" evidence="1">
    <location>
        <begin position="14"/>
        <end position="39"/>
    </location>
</feature>
<dbReference type="RefSeq" id="XP_033524935.1">
    <property type="nucleotide sequence ID" value="XM_033666636.1"/>
</dbReference>